<dbReference type="GO" id="GO:0005524">
    <property type="term" value="F:ATP binding"/>
    <property type="evidence" value="ECO:0007669"/>
    <property type="project" value="UniProtKB-KW"/>
</dbReference>
<evidence type="ECO:0000256" key="14">
    <source>
        <dbReference type="ARBA" id="ARBA00023310"/>
    </source>
</evidence>
<dbReference type="NCBIfam" id="TIGR01026">
    <property type="entry name" value="fliI_yscN"/>
    <property type="match status" value="1"/>
</dbReference>
<dbReference type="EMBL" id="DSJL01000011">
    <property type="protein sequence ID" value="HEF66167.1"/>
    <property type="molecule type" value="Genomic_DNA"/>
</dbReference>
<keyword evidence="13" id="KW-0139">CF(1)</keyword>
<dbReference type="GO" id="GO:0030257">
    <property type="term" value="C:type III protein secretion system complex"/>
    <property type="evidence" value="ECO:0007669"/>
    <property type="project" value="InterPro"/>
</dbReference>
<evidence type="ECO:0000256" key="16">
    <source>
        <dbReference type="ARBA" id="ARBA00034006"/>
    </source>
</evidence>
<evidence type="ECO:0000256" key="10">
    <source>
        <dbReference type="ARBA" id="ARBA00022967"/>
    </source>
</evidence>
<keyword evidence="11" id="KW-0406">Ion transport</keyword>
<sequence length="454" mass="49404">MSPEALLERFRQRVRAVQPIRREGRVVRGIGLTVEAIGLDLEIGDLCHIFPTFAEEGRLAAEVVGFHDERLVLVPLAELRGVRHGSRVVPAPEALHIPVGPELLGRVVDGLGRPIDGKGPLRSRRRVRLGGAPPSPLQRMPIREILPTGVRAIDAALTCGRGQRLGIFAGSGVGKSTLLGMISRKAVCDVRVIALIGERGREVQEFIERDLGPEGLERAVVVVSTSDQPALLRIKAAWTATLLAEYFRDRGASVVLMMDSVTRLAMAQREVGLAAGEPPATRGYPPSVFALLPRLLERAGNSERGSITAFYTVLVEGDDLNEPIADTVRGILDGHIVLSRALADRGHFPAIDILASVSRLMPNLVSERHRALAAELRELLAAYESARDLVDIGAYVSGTNPTVDRALALLPELRRFLQQRPEECTTFEETLAWLEKLLTGKPVDSIRSVDMQVA</sequence>
<dbReference type="GO" id="GO:0005737">
    <property type="term" value="C:cytoplasm"/>
    <property type="evidence" value="ECO:0007669"/>
    <property type="project" value="UniProtKB-SubCell"/>
</dbReference>
<evidence type="ECO:0000313" key="18">
    <source>
        <dbReference type="EMBL" id="HEF66167.1"/>
    </source>
</evidence>
<dbReference type="InterPro" id="IPR005714">
    <property type="entry name" value="ATPase_T3SS_FliI/YscN"/>
</dbReference>
<keyword evidence="6" id="KW-0547">Nucleotide-binding</keyword>
<keyword evidence="8" id="KW-0067">ATP-binding</keyword>
<evidence type="ECO:0000256" key="5">
    <source>
        <dbReference type="ARBA" id="ARBA00022490"/>
    </source>
</evidence>
<feature type="domain" description="AAA+ ATPase" evidence="17">
    <location>
        <begin position="161"/>
        <end position="342"/>
    </location>
</feature>
<evidence type="ECO:0000256" key="6">
    <source>
        <dbReference type="ARBA" id="ARBA00022741"/>
    </source>
</evidence>
<protein>
    <submittedName>
        <fullName evidence="18">FliI/YscN family ATPase</fullName>
    </submittedName>
</protein>
<dbReference type="FunFam" id="3.40.50.12240:FF:000002">
    <property type="entry name" value="Flagellum-specific ATP synthase FliI"/>
    <property type="match status" value="1"/>
</dbReference>
<dbReference type="GO" id="GO:0046933">
    <property type="term" value="F:proton-transporting ATP synthase activity, rotational mechanism"/>
    <property type="evidence" value="ECO:0007669"/>
    <property type="project" value="TreeGrafter"/>
</dbReference>
<dbReference type="GO" id="GO:0045259">
    <property type="term" value="C:proton-transporting ATP synthase complex"/>
    <property type="evidence" value="ECO:0007669"/>
    <property type="project" value="UniProtKB-KW"/>
</dbReference>
<dbReference type="InterPro" id="IPR027417">
    <property type="entry name" value="P-loop_NTPase"/>
</dbReference>
<evidence type="ECO:0000256" key="1">
    <source>
        <dbReference type="ARBA" id="ARBA00004370"/>
    </source>
</evidence>
<proteinExistence type="inferred from homology"/>
<dbReference type="GO" id="GO:0008564">
    <property type="term" value="F:protein-exporting ATPase activity"/>
    <property type="evidence" value="ECO:0007669"/>
    <property type="project" value="UniProtKB-EC"/>
</dbReference>
<evidence type="ECO:0000256" key="3">
    <source>
        <dbReference type="ARBA" id="ARBA00008936"/>
    </source>
</evidence>
<dbReference type="GO" id="GO:0016887">
    <property type="term" value="F:ATP hydrolysis activity"/>
    <property type="evidence" value="ECO:0007669"/>
    <property type="project" value="InterPro"/>
</dbReference>
<dbReference type="InterPro" id="IPR050053">
    <property type="entry name" value="ATPase_alpha/beta_chains"/>
</dbReference>
<dbReference type="CDD" id="cd01136">
    <property type="entry name" value="ATPase_flagellum-secretory_path_III"/>
    <property type="match status" value="1"/>
</dbReference>
<keyword evidence="10" id="KW-1278">Translocase</keyword>
<organism evidence="18">
    <name type="scientific">Thermomicrobium roseum</name>
    <dbReference type="NCBI Taxonomy" id="500"/>
    <lineage>
        <taxon>Bacteria</taxon>
        <taxon>Pseudomonadati</taxon>
        <taxon>Thermomicrobiota</taxon>
        <taxon>Thermomicrobia</taxon>
        <taxon>Thermomicrobiales</taxon>
        <taxon>Thermomicrobiaceae</taxon>
        <taxon>Thermomicrobium</taxon>
    </lineage>
</organism>
<dbReference type="AlphaFoldDB" id="A0A7C1FYN0"/>
<comment type="subunit">
    <text evidence="15">F-type ATPases have 2 components, CF(1) - the catalytic core - and CF(0) - the membrane proton channel. CF(1) has five subunits: alpha(3), beta(3), gamma(1), delta(1), epsilon(1). CF(0) has four main subunits: a(1), b(1), b'(1) and c(9-12).</text>
</comment>
<evidence type="ECO:0000256" key="13">
    <source>
        <dbReference type="ARBA" id="ARBA00023196"/>
    </source>
</evidence>
<evidence type="ECO:0000256" key="7">
    <source>
        <dbReference type="ARBA" id="ARBA00022781"/>
    </source>
</evidence>
<evidence type="ECO:0000256" key="9">
    <source>
        <dbReference type="ARBA" id="ARBA00022927"/>
    </source>
</evidence>
<dbReference type="InterPro" id="IPR020003">
    <property type="entry name" value="ATPase_a/bsu_AS"/>
</dbReference>
<name>A0A7C1FYN0_THERO</name>
<keyword evidence="9" id="KW-0653">Protein transport</keyword>
<comment type="caution">
    <text evidence="18">The sequence shown here is derived from an EMBL/GenBank/DDBJ whole genome shotgun (WGS) entry which is preliminary data.</text>
</comment>
<reference evidence="18" key="1">
    <citation type="journal article" date="2020" name="mSystems">
        <title>Genome- and Community-Level Interaction Insights into Carbon Utilization and Element Cycling Functions of Hydrothermarchaeota in Hydrothermal Sediment.</title>
        <authorList>
            <person name="Zhou Z."/>
            <person name="Liu Y."/>
            <person name="Xu W."/>
            <person name="Pan J."/>
            <person name="Luo Z.H."/>
            <person name="Li M."/>
        </authorList>
    </citation>
    <scope>NUCLEOTIDE SEQUENCE [LARGE SCALE GENOMIC DNA]</scope>
    <source>
        <strain evidence="18">SpSt-222</strain>
    </source>
</reference>
<dbReference type="FunFam" id="3.40.50.300:FF:002432">
    <property type="entry name" value="ATP synthase subunit alpha, mitochondrial"/>
    <property type="match status" value="1"/>
</dbReference>
<comment type="subcellular location">
    <subcellularLocation>
        <location evidence="2">Cytoplasm</location>
    </subcellularLocation>
    <subcellularLocation>
        <location evidence="1">Membrane</location>
    </subcellularLocation>
</comment>
<evidence type="ECO:0000256" key="12">
    <source>
        <dbReference type="ARBA" id="ARBA00023136"/>
    </source>
</evidence>
<dbReference type="Pfam" id="PF18269">
    <property type="entry name" value="T3SS_ATPase_C"/>
    <property type="match status" value="1"/>
</dbReference>
<evidence type="ECO:0000256" key="8">
    <source>
        <dbReference type="ARBA" id="ARBA00022840"/>
    </source>
</evidence>
<dbReference type="Gene3D" id="3.40.50.12240">
    <property type="match status" value="1"/>
</dbReference>
<keyword evidence="14" id="KW-0066">ATP synthesis</keyword>
<dbReference type="CDD" id="cd18117">
    <property type="entry name" value="ATP-synt_flagellum-secretory_path_III_N"/>
    <property type="match status" value="1"/>
</dbReference>
<evidence type="ECO:0000259" key="17">
    <source>
        <dbReference type="SMART" id="SM00382"/>
    </source>
</evidence>
<keyword evidence="7" id="KW-0375">Hydrogen ion transport</keyword>
<dbReference type="PROSITE" id="PS00152">
    <property type="entry name" value="ATPASE_ALPHA_BETA"/>
    <property type="match status" value="1"/>
</dbReference>
<keyword evidence="4" id="KW-0813">Transport</keyword>
<dbReference type="Pfam" id="PF00006">
    <property type="entry name" value="ATP-synt_ab"/>
    <property type="match status" value="1"/>
</dbReference>
<comment type="catalytic activity">
    <reaction evidence="16">
        <text>ATP + H2O + cellular proteinSide 1 = ADP + phosphate + cellular proteinSide 2.</text>
        <dbReference type="EC" id="7.4.2.8"/>
    </reaction>
</comment>
<evidence type="ECO:0000256" key="4">
    <source>
        <dbReference type="ARBA" id="ARBA00022448"/>
    </source>
</evidence>
<dbReference type="GO" id="GO:0030254">
    <property type="term" value="P:protein secretion by the type III secretion system"/>
    <property type="evidence" value="ECO:0007669"/>
    <property type="project" value="InterPro"/>
</dbReference>
<dbReference type="SMART" id="SM00382">
    <property type="entry name" value="AAA"/>
    <property type="match status" value="1"/>
</dbReference>
<dbReference type="PANTHER" id="PTHR15184">
    <property type="entry name" value="ATP SYNTHASE"/>
    <property type="match status" value="1"/>
</dbReference>
<comment type="similarity">
    <text evidence="3">Belongs to the ATPase alpha/beta chains family.</text>
</comment>
<dbReference type="InterPro" id="IPR003593">
    <property type="entry name" value="AAA+_ATPase"/>
</dbReference>
<dbReference type="InterPro" id="IPR000194">
    <property type="entry name" value="ATPase_F1/V1/A1_a/bsu_nucl-bd"/>
</dbReference>
<evidence type="ECO:0000256" key="2">
    <source>
        <dbReference type="ARBA" id="ARBA00004496"/>
    </source>
</evidence>
<dbReference type="PANTHER" id="PTHR15184:SF9">
    <property type="entry name" value="SPI-1 TYPE 3 SECRETION SYSTEM ATPASE"/>
    <property type="match status" value="1"/>
</dbReference>
<evidence type="ECO:0000256" key="11">
    <source>
        <dbReference type="ARBA" id="ARBA00023065"/>
    </source>
</evidence>
<gene>
    <name evidence="18" type="ORF">ENP47_11325</name>
</gene>
<accession>A0A7C1FYN0</accession>
<dbReference type="InterPro" id="IPR040627">
    <property type="entry name" value="T3SS_ATPase_C"/>
</dbReference>
<keyword evidence="12" id="KW-0472">Membrane</keyword>
<keyword evidence="5" id="KW-0963">Cytoplasm</keyword>
<dbReference type="SUPFAM" id="SSF52540">
    <property type="entry name" value="P-loop containing nucleoside triphosphate hydrolases"/>
    <property type="match status" value="1"/>
</dbReference>
<evidence type="ECO:0000256" key="15">
    <source>
        <dbReference type="ARBA" id="ARBA00026013"/>
    </source>
</evidence>